<evidence type="ECO:0000256" key="5">
    <source>
        <dbReference type="ARBA" id="ARBA00023136"/>
    </source>
</evidence>
<keyword evidence="4 6" id="KW-1133">Transmembrane helix</keyword>
<evidence type="ECO:0000256" key="4">
    <source>
        <dbReference type="ARBA" id="ARBA00022989"/>
    </source>
</evidence>
<comment type="caution">
    <text evidence="6">Lacks conserved residue(s) required for the propagation of feature annotation.</text>
</comment>
<keyword evidence="3 6" id="KW-0812">Transmembrane</keyword>
<evidence type="ECO:0000313" key="7">
    <source>
        <dbReference type="EMBL" id="TDV50952.1"/>
    </source>
</evidence>
<dbReference type="RefSeq" id="WP_133904163.1">
    <property type="nucleotide sequence ID" value="NZ_SOCP01000006.1"/>
</dbReference>
<comment type="subcellular location">
    <subcellularLocation>
        <location evidence="1 6">Membrane</location>
        <topology evidence="1 6">Multi-pass membrane protein</topology>
    </subcellularLocation>
</comment>
<feature type="transmembrane region" description="Helical" evidence="6">
    <location>
        <begin position="145"/>
        <end position="165"/>
    </location>
</feature>
<gene>
    <name evidence="7" type="ORF">CLV71_106298</name>
</gene>
<dbReference type="Pfam" id="PF01169">
    <property type="entry name" value="GDT1"/>
    <property type="match status" value="2"/>
</dbReference>
<keyword evidence="5 6" id="KW-0472">Membrane</keyword>
<evidence type="ECO:0000313" key="8">
    <source>
        <dbReference type="Proteomes" id="UP000294927"/>
    </source>
</evidence>
<sequence>MGHWLLAFVSAYGAVFLLELPDKTTALTLVLSSRFRSKAVLAGAAAAFALQSIIAVALGSAITLLPERIVAGAIAVLFAVGAFLLWRESLESDTDEADGGGLSARNAVTFVRAAMVSFGTLFLTEWGDASQVTAIGVAARYASPVAVGIGTFLALMSVTALALLVGRKLRAKVPAHFIQRGAAVVFVVFALLAAYEAIVA</sequence>
<evidence type="ECO:0000256" key="6">
    <source>
        <dbReference type="RuleBase" id="RU365102"/>
    </source>
</evidence>
<dbReference type="PANTHER" id="PTHR12608:SF1">
    <property type="entry name" value="TRANSMEMBRANE PROTEIN 165"/>
    <property type="match status" value="1"/>
</dbReference>
<dbReference type="GO" id="GO:0016020">
    <property type="term" value="C:membrane"/>
    <property type="evidence" value="ECO:0007669"/>
    <property type="project" value="UniProtKB-SubCell"/>
</dbReference>
<name>A0A4R7VN52_9PSEU</name>
<comment type="caution">
    <text evidence="7">The sequence shown here is derived from an EMBL/GenBank/DDBJ whole genome shotgun (WGS) entry which is preliminary data.</text>
</comment>
<feature type="transmembrane region" description="Helical" evidence="6">
    <location>
        <begin position="69"/>
        <end position="86"/>
    </location>
</feature>
<evidence type="ECO:0000256" key="1">
    <source>
        <dbReference type="ARBA" id="ARBA00004141"/>
    </source>
</evidence>
<proteinExistence type="inferred from homology"/>
<dbReference type="PANTHER" id="PTHR12608">
    <property type="entry name" value="TRANSMEMBRANE PROTEIN HTP-1 RELATED"/>
    <property type="match status" value="1"/>
</dbReference>
<dbReference type="EMBL" id="SOCP01000006">
    <property type="protein sequence ID" value="TDV50952.1"/>
    <property type="molecule type" value="Genomic_DNA"/>
</dbReference>
<protein>
    <recommendedName>
        <fullName evidence="6">GDT1 family protein</fullName>
    </recommendedName>
</protein>
<dbReference type="InterPro" id="IPR001727">
    <property type="entry name" value="GDT1-like"/>
</dbReference>
<evidence type="ECO:0000256" key="2">
    <source>
        <dbReference type="ARBA" id="ARBA00009190"/>
    </source>
</evidence>
<comment type="similarity">
    <text evidence="2 6">Belongs to the GDT1 family.</text>
</comment>
<dbReference type="Proteomes" id="UP000294927">
    <property type="component" value="Unassembled WGS sequence"/>
</dbReference>
<evidence type="ECO:0000256" key="3">
    <source>
        <dbReference type="ARBA" id="ARBA00022692"/>
    </source>
</evidence>
<feature type="transmembrane region" description="Helical" evidence="6">
    <location>
        <begin position="177"/>
        <end position="198"/>
    </location>
</feature>
<keyword evidence="8" id="KW-1185">Reference proteome</keyword>
<accession>A0A4R7VN52</accession>
<organism evidence="7 8">
    <name type="scientific">Actinophytocola oryzae</name>
    <dbReference type="NCBI Taxonomy" id="502181"/>
    <lineage>
        <taxon>Bacteria</taxon>
        <taxon>Bacillati</taxon>
        <taxon>Actinomycetota</taxon>
        <taxon>Actinomycetes</taxon>
        <taxon>Pseudonocardiales</taxon>
        <taxon>Pseudonocardiaceae</taxon>
    </lineage>
</organism>
<reference evidence="7 8" key="1">
    <citation type="submission" date="2019-03" db="EMBL/GenBank/DDBJ databases">
        <title>Genomic Encyclopedia of Archaeal and Bacterial Type Strains, Phase II (KMG-II): from individual species to whole genera.</title>
        <authorList>
            <person name="Goeker M."/>
        </authorList>
    </citation>
    <scope>NUCLEOTIDE SEQUENCE [LARGE SCALE GENOMIC DNA]</scope>
    <source>
        <strain evidence="7 8">DSM 45499</strain>
    </source>
</reference>
<dbReference type="OrthoDB" id="5188730at2"/>
<feature type="transmembrane region" description="Helical" evidence="6">
    <location>
        <begin position="42"/>
        <end position="62"/>
    </location>
</feature>
<dbReference type="AlphaFoldDB" id="A0A4R7VN52"/>
<dbReference type="GO" id="GO:0046873">
    <property type="term" value="F:metal ion transmembrane transporter activity"/>
    <property type="evidence" value="ECO:0007669"/>
    <property type="project" value="InterPro"/>
</dbReference>